<evidence type="ECO:0000313" key="6">
    <source>
        <dbReference type="Proteomes" id="UP000198718"/>
    </source>
</evidence>
<organism evidence="5 6">
    <name type="scientific">Natronincola ferrireducens</name>
    <dbReference type="NCBI Taxonomy" id="393762"/>
    <lineage>
        <taxon>Bacteria</taxon>
        <taxon>Bacillati</taxon>
        <taxon>Bacillota</taxon>
        <taxon>Clostridia</taxon>
        <taxon>Peptostreptococcales</taxon>
        <taxon>Natronincolaceae</taxon>
        <taxon>Natronincola</taxon>
    </lineage>
</organism>
<dbReference type="OrthoDB" id="9774179at2"/>
<dbReference type="SUPFAM" id="SSF53659">
    <property type="entry name" value="Isocitrate/Isopropylmalate dehydrogenase-like"/>
    <property type="match status" value="1"/>
</dbReference>
<feature type="domain" description="Phosphate acetyl/butaryl transferase" evidence="4">
    <location>
        <begin position="79"/>
        <end position="294"/>
    </location>
</feature>
<dbReference type="NCBIfam" id="NF006045">
    <property type="entry name" value="PRK08190.1"/>
    <property type="match status" value="1"/>
</dbReference>
<evidence type="ECO:0000313" key="5">
    <source>
        <dbReference type="EMBL" id="SDK77602.1"/>
    </source>
</evidence>
<dbReference type="RefSeq" id="WP_090553568.1">
    <property type="nucleotide sequence ID" value="NZ_FNFP01000003.1"/>
</dbReference>
<dbReference type="Gene3D" id="3.40.718.10">
    <property type="entry name" value="Isopropylmalate Dehydrogenase"/>
    <property type="match status" value="1"/>
</dbReference>
<sequence>MIKTLQDIVKRAQEQPKMKLAVAAAQDSDVLKAVAEAQEKNIIEAILIGNEEDINVIAKEIGIDLTSFTIIHIPDLMEAALEAVKMVSTGKADFVMKGLIDTSILLKAVLNKEVGLRAENLLSHVMVYDVPTYHKLLFLTDGGMNIAPTLEEKKGILKNAILAARATGIQEVKVACLAAKEKVSDKMQATIDGDSLKQLALEGYFGKSTLVEGPIAFDLAISKNAAEIKKFNSPVAGEADILLAPTIEVGNGIGKALTYMANAKSAGIIMGAKVPIVLVSRADDAETKLYSIALGSVIAACNY</sequence>
<proteinExistence type="inferred from homology"/>
<dbReference type="InterPro" id="IPR050500">
    <property type="entry name" value="Phos_Acetyltrans/Butyryltrans"/>
</dbReference>
<dbReference type="PANTHER" id="PTHR43356">
    <property type="entry name" value="PHOSPHATE ACETYLTRANSFERASE"/>
    <property type="match status" value="1"/>
</dbReference>
<dbReference type="InterPro" id="IPR012147">
    <property type="entry name" value="P_Ac_Bu_trans"/>
</dbReference>
<evidence type="ECO:0000259" key="4">
    <source>
        <dbReference type="Pfam" id="PF01515"/>
    </source>
</evidence>
<evidence type="ECO:0000256" key="3">
    <source>
        <dbReference type="ARBA" id="ARBA00023315"/>
    </source>
</evidence>
<dbReference type="InterPro" id="IPR002505">
    <property type="entry name" value="PTA_PTB"/>
</dbReference>
<protein>
    <submittedName>
        <fullName evidence="5">Phosphate butyryltransferase</fullName>
    </submittedName>
</protein>
<dbReference type="GO" id="GO:0016746">
    <property type="term" value="F:acyltransferase activity"/>
    <property type="evidence" value="ECO:0007669"/>
    <property type="project" value="UniProtKB-KW"/>
</dbReference>
<dbReference type="STRING" id="393762.SAMN05660472_02034"/>
<gene>
    <name evidence="5" type="ORF">SAMN05660472_02034</name>
</gene>
<accession>A0A1G9EN44</accession>
<feature type="domain" description="Phosphate acetyl/butaryl transferase" evidence="4">
    <location>
        <begin position="5"/>
        <end position="73"/>
    </location>
</feature>
<keyword evidence="2 5" id="KW-0808">Transferase</keyword>
<dbReference type="EMBL" id="FNFP01000003">
    <property type="protein sequence ID" value="SDK77602.1"/>
    <property type="molecule type" value="Genomic_DNA"/>
</dbReference>
<evidence type="ECO:0000256" key="1">
    <source>
        <dbReference type="ARBA" id="ARBA00005656"/>
    </source>
</evidence>
<comment type="similarity">
    <text evidence="1">Belongs to the phosphate acetyltransferase and butyryltransferase family.</text>
</comment>
<keyword evidence="3" id="KW-0012">Acyltransferase</keyword>
<name>A0A1G9EN44_9FIRM</name>
<dbReference type="PANTHER" id="PTHR43356:SF2">
    <property type="entry name" value="PHOSPHATE ACETYLTRANSFERASE"/>
    <property type="match status" value="1"/>
</dbReference>
<dbReference type="PIRSF" id="PIRSF000428">
    <property type="entry name" value="P_Ac_trans"/>
    <property type="match status" value="1"/>
</dbReference>
<dbReference type="Proteomes" id="UP000198718">
    <property type="component" value="Unassembled WGS sequence"/>
</dbReference>
<keyword evidence="6" id="KW-1185">Reference proteome</keyword>
<dbReference type="Pfam" id="PF01515">
    <property type="entry name" value="PTA_PTB"/>
    <property type="match status" value="2"/>
</dbReference>
<dbReference type="AlphaFoldDB" id="A0A1G9EN44"/>
<reference evidence="5 6" key="1">
    <citation type="submission" date="2016-10" db="EMBL/GenBank/DDBJ databases">
        <authorList>
            <person name="de Groot N.N."/>
        </authorList>
    </citation>
    <scope>NUCLEOTIDE SEQUENCE [LARGE SCALE GENOMIC DNA]</scope>
    <source>
        <strain evidence="5 6">DSM 18346</strain>
    </source>
</reference>
<evidence type="ECO:0000256" key="2">
    <source>
        <dbReference type="ARBA" id="ARBA00022679"/>
    </source>
</evidence>